<proteinExistence type="predicted"/>
<protein>
    <recommendedName>
        <fullName evidence="5">SD-repeat containing protein B domain-containing protein</fullName>
    </recommendedName>
</protein>
<dbReference type="SUPFAM" id="SSF117074">
    <property type="entry name" value="Hypothetical protein PA1324"/>
    <property type="match status" value="6"/>
</dbReference>
<feature type="region of interest" description="Disordered" evidence="4">
    <location>
        <begin position="718"/>
        <end position="844"/>
    </location>
</feature>
<evidence type="ECO:0000256" key="4">
    <source>
        <dbReference type="SAM" id="MobiDB-lite"/>
    </source>
</evidence>
<dbReference type="EMBL" id="AXDY01000002">
    <property type="protein sequence ID" value="ERS94502.1"/>
    <property type="molecule type" value="Genomic_DNA"/>
</dbReference>
<evidence type="ECO:0000313" key="6">
    <source>
        <dbReference type="EMBL" id="ERS94502.1"/>
    </source>
</evidence>
<feature type="domain" description="SD-repeat containing protein B" evidence="5">
    <location>
        <begin position="621"/>
        <end position="723"/>
    </location>
</feature>
<dbReference type="InterPro" id="IPR051417">
    <property type="entry name" value="SDr/BOS_complex"/>
</dbReference>
<evidence type="ECO:0000256" key="1">
    <source>
        <dbReference type="ARBA" id="ARBA00004613"/>
    </source>
</evidence>
<feature type="domain" description="SD-repeat containing protein B" evidence="5">
    <location>
        <begin position="153"/>
        <end position="255"/>
    </location>
</feature>
<evidence type="ECO:0000313" key="7">
    <source>
        <dbReference type="Proteomes" id="UP000017131"/>
    </source>
</evidence>
<feature type="non-terminal residue" evidence="6">
    <location>
        <position position="1"/>
    </location>
</feature>
<comment type="caution">
    <text evidence="6">The sequence shown here is derived from an EMBL/GenBank/DDBJ whole genome shotgun (WGS) entry which is preliminary data.</text>
</comment>
<feature type="compositionally biased region" description="Low complexity" evidence="4">
    <location>
        <begin position="793"/>
        <end position="803"/>
    </location>
</feature>
<feature type="compositionally biased region" description="Basic residues" evidence="4">
    <location>
        <begin position="808"/>
        <end position="844"/>
    </location>
</feature>
<keyword evidence="2" id="KW-0964">Secreted</keyword>
<name>A0ABP2YXE4_STASI</name>
<feature type="region of interest" description="Disordered" evidence="4">
    <location>
        <begin position="450"/>
        <end position="478"/>
    </location>
</feature>
<dbReference type="PANTHER" id="PTHR23303:SF15">
    <property type="entry name" value="COLOSSIN-A"/>
    <property type="match status" value="1"/>
</dbReference>
<evidence type="ECO:0000256" key="2">
    <source>
        <dbReference type="ARBA" id="ARBA00022525"/>
    </source>
</evidence>
<dbReference type="InterPro" id="IPR013783">
    <property type="entry name" value="Ig-like_fold"/>
</dbReference>
<dbReference type="Proteomes" id="UP000017131">
    <property type="component" value="Unassembled WGS sequence"/>
</dbReference>
<gene>
    <name evidence="6" type="ORF">SSIM_03305</name>
</gene>
<feature type="domain" description="SD-repeat containing protein B" evidence="5">
    <location>
        <begin position="504"/>
        <end position="605"/>
    </location>
</feature>
<keyword evidence="3" id="KW-0732">Signal</keyword>
<feature type="compositionally biased region" description="Polar residues" evidence="4">
    <location>
        <begin position="457"/>
        <end position="470"/>
    </location>
</feature>
<feature type="domain" description="SD-repeat containing protein B" evidence="5">
    <location>
        <begin position="36"/>
        <end position="137"/>
    </location>
</feature>
<accession>A0ABP2YXE4</accession>
<dbReference type="PANTHER" id="PTHR23303">
    <property type="entry name" value="CARBOXYPEPTIDASE REGULATORY REGION-CONTAINING"/>
    <property type="match status" value="1"/>
</dbReference>
<reference evidence="6 7" key="1">
    <citation type="journal article" date="2013" name="Genome Announc.">
        <title>Draft Genome Sequence of Staphylococcus simulans UMC-CNS-990, Isolated from a Case of Chronic Bovine Mastitis.</title>
        <authorList>
            <person name="Calcutt M.J."/>
            <person name="Foecking M.F."/>
            <person name="Hsieh H.Y."/>
            <person name="Perry J."/>
            <person name="Stewart G.C."/>
            <person name="Middleton J.R."/>
        </authorList>
    </citation>
    <scope>NUCLEOTIDE SEQUENCE [LARGE SCALE GENOMIC DNA]</scope>
    <source>
        <strain evidence="6 7">UMC-CNS-990</strain>
    </source>
</reference>
<feature type="domain" description="SD-repeat containing protein B" evidence="5">
    <location>
        <begin position="270"/>
        <end position="372"/>
    </location>
</feature>
<sequence length="916" mass="99846">GASTTVTINNADNYTIDSGFFKPAVEEPTPVPATYNLGDYVWEDSNKDGIQNSNEVGIEGVTVTLTKPDGSTVTTVTDANGKYEFTGLENGDYTVDFTAPEGYEATLVNVGDDALDSDGASTTVTINNADNYTIDSGFYKPVEEPTPVPATYTVGDKVWEDTNKDGVQNSNEPGIPGVEVTLTKPDGSTVTTTTDNNGNYEFTNLPNGDYTITFETPEGYEPTTPNVGNPELDSNGTTTTVTVNNGDDKTIDSGFYKPVQETPQEPATYTVGDKVWEDTNKDGVQNSNEPGIPNVTVTLTKPDGSTVTTTTDGNGNYEFTNLPNGDYTITFETPEGYEPTTPNVGNPELDSNGTTTTVTVNNGDDKTIDSGFYKPVQETPQEPATYTVGDKVWEDTNKDGVQNSNEPGIPGVEVTLTKPDGSTVTTTTDNNGNYEFTNLPNGDYTITFETPEGYEPTTPNVGNPELDSNGTTTTVTVDNADDKTIDSGFYKPTVEPTPVPATYNLGDYVWEDSNKDGIQNSNEVGIEGVTVTLTKPDGSVVTTTTDANGKYEFTDLPNGEYTITFEAPEGYEPTLVNVGNTALDSDGTTTTVTINNADNYTIDSGFFKPVVEPTPVPATYTVGDKVWEDTNKDGIQNSNEPGIPGVEVTLTKPDGSTVTTTTDENGNYEFTNLPNGEYTITFETPEGYEPTLVNVGNTALDSDGKTVTVIVNNADDKTIDSGFYKPVVEPTPEDPTPEEPGTPEKPEVPTTPEEPGTPEKPEVPTTPEEPGTPEKPEVPTTPEEPGTPEKPEVPTTPEEPGTPENRKFRQHRKSQAHLKNQKFQQRRKNQAHLKNQKFRQHRKSQAHLKNRKFQQHQRNQLHQLLLQLQAWNNQQLKNKKSLLKKQVLKRRKKLYQTQVKQKAQITHHYSVDYLQL</sequence>
<comment type="subcellular location">
    <subcellularLocation>
        <location evidence="1">Secreted</location>
    </subcellularLocation>
</comment>
<dbReference type="Pfam" id="PF17210">
    <property type="entry name" value="SdrD_B"/>
    <property type="match status" value="6"/>
</dbReference>
<dbReference type="Gene3D" id="2.60.40.10">
    <property type="entry name" value="Immunoglobulins"/>
    <property type="match status" value="6"/>
</dbReference>
<feature type="domain" description="SD-repeat containing protein B" evidence="5">
    <location>
        <begin position="387"/>
        <end position="489"/>
    </location>
</feature>
<dbReference type="InterPro" id="IPR033764">
    <property type="entry name" value="Sdr_B"/>
</dbReference>
<keyword evidence="7" id="KW-1185">Reference proteome</keyword>
<evidence type="ECO:0000256" key="3">
    <source>
        <dbReference type="ARBA" id="ARBA00022729"/>
    </source>
</evidence>
<evidence type="ECO:0000259" key="5">
    <source>
        <dbReference type="Pfam" id="PF17210"/>
    </source>
</evidence>
<organism evidence="6 7">
    <name type="scientific">Staphylococcus simulans UMC-CNS-990</name>
    <dbReference type="NCBI Taxonomy" id="1405498"/>
    <lineage>
        <taxon>Bacteria</taxon>
        <taxon>Bacillati</taxon>
        <taxon>Bacillota</taxon>
        <taxon>Bacilli</taxon>
        <taxon>Bacillales</taxon>
        <taxon>Staphylococcaceae</taxon>
        <taxon>Staphylococcus</taxon>
    </lineage>
</organism>